<proteinExistence type="predicted"/>
<gene>
    <name evidence="3" type="ORF">Fmac_027474</name>
</gene>
<feature type="region of interest" description="Disordered" evidence="1">
    <location>
        <begin position="32"/>
        <end position="52"/>
    </location>
</feature>
<dbReference type="SUPFAM" id="SSF144284">
    <property type="entry name" value="Sec2 N-terminal region"/>
    <property type="match status" value="1"/>
</dbReference>
<comment type="caution">
    <text evidence="3">The sequence shown here is derived from an EMBL/GenBank/DDBJ whole genome shotgun (WGS) entry which is preliminary data.</text>
</comment>
<feature type="transmembrane region" description="Helical" evidence="2">
    <location>
        <begin position="6"/>
        <end position="28"/>
    </location>
</feature>
<feature type="compositionally biased region" description="Basic and acidic residues" evidence="1">
    <location>
        <begin position="69"/>
        <end position="88"/>
    </location>
</feature>
<organism evidence="3 4">
    <name type="scientific">Flemingia macrophylla</name>
    <dbReference type="NCBI Taxonomy" id="520843"/>
    <lineage>
        <taxon>Eukaryota</taxon>
        <taxon>Viridiplantae</taxon>
        <taxon>Streptophyta</taxon>
        <taxon>Embryophyta</taxon>
        <taxon>Tracheophyta</taxon>
        <taxon>Spermatophyta</taxon>
        <taxon>Magnoliopsida</taxon>
        <taxon>eudicotyledons</taxon>
        <taxon>Gunneridae</taxon>
        <taxon>Pentapetalae</taxon>
        <taxon>rosids</taxon>
        <taxon>fabids</taxon>
        <taxon>Fabales</taxon>
        <taxon>Fabaceae</taxon>
        <taxon>Papilionoideae</taxon>
        <taxon>50 kb inversion clade</taxon>
        <taxon>NPAAA clade</taxon>
        <taxon>indigoferoid/millettioid clade</taxon>
        <taxon>Phaseoleae</taxon>
        <taxon>Flemingia</taxon>
    </lineage>
</organism>
<sequence length="148" mass="16844">MVVSPPTYAFNITSFLLATSFSPSFFYLTPQKKQAPPSLSTMKSSSHKSSFSRSFDPYFPRYSTQINTRESEIEKNKRRDEEAEAENERLRKKLQELKLRAEENEGKIKMLEDEVVELKKTALCSGGVGHEASQRLVKASSARSRSFP</sequence>
<protein>
    <submittedName>
        <fullName evidence="3">Uncharacterized protein</fullName>
    </submittedName>
</protein>
<evidence type="ECO:0000313" key="4">
    <source>
        <dbReference type="Proteomes" id="UP001603857"/>
    </source>
</evidence>
<keyword evidence="4" id="KW-1185">Reference proteome</keyword>
<evidence type="ECO:0000256" key="1">
    <source>
        <dbReference type="SAM" id="MobiDB-lite"/>
    </source>
</evidence>
<dbReference type="Proteomes" id="UP001603857">
    <property type="component" value="Unassembled WGS sequence"/>
</dbReference>
<keyword evidence="2" id="KW-0472">Membrane</keyword>
<dbReference type="AlphaFoldDB" id="A0ABD1LHS7"/>
<evidence type="ECO:0000256" key="2">
    <source>
        <dbReference type="SAM" id="Phobius"/>
    </source>
</evidence>
<feature type="region of interest" description="Disordered" evidence="1">
    <location>
        <begin position="66"/>
        <end position="88"/>
    </location>
</feature>
<dbReference type="EMBL" id="JBGMDY010000009">
    <property type="protein sequence ID" value="KAL2323095.1"/>
    <property type="molecule type" value="Genomic_DNA"/>
</dbReference>
<feature type="compositionally biased region" description="Low complexity" evidence="1">
    <location>
        <begin position="38"/>
        <end position="52"/>
    </location>
</feature>
<name>A0ABD1LHS7_9FABA</name>
<keyword evidence="2" id="KW-1133">Transmembrane helix</keyword>
<keyword evidence="2" id="KW-0812">Transmembrane</keyword>
<reference evidence="3 4" key="1">
    <citation type="submission" date="2024-08" db="EMBL/GenBank/DDBJ databases">
        <title>Insights into the chromosomal genome structure of Flemingia macrophylla.</title>
        <authorList>
            <person name="Ding Y."/>
            <person name="Zhao Y."/>
            <person name="Bi W."/>
            <person name="Wu M."/>
            <person name="Zhao G."/>
            <person name="Gong Y."/>
            <person name="Li W."/>
            <person name="Zhang P."/>
        </authorList>
    </citation>
    <scope>NUCLEOTIDE SEQUENCE [LARGE SCALE GENOMIC DNA]</scope>
    <source>
        <strain evidence="3">DYQJB</strain>
        <tissue evidence="3">Leaf</tissue>
    </source>
</reference>
<evidence type="ECO:0000313" key="3">
    <source>
        <dbReference type="EMBL" id="KAL2323095.1"/>
    </source>
</evidence>
<accession>A0ABD1LHS7</accession>
<feature type="region of interest" description="Disordered" evidence="1">
    <location>
        <begin position="128"/>
        <end position="148"/>
    </location>
</feature>